<dbReference type="SUPFAM" id="SSF52833">
    <property type="entry name" value="Thioredoxin-like"/>
    <property type="match status" value="1"/>
</dbReference>
<organism evidence="3 4">
    <name type="scientific">Drosophila guanche</name>
    <name type="common">Fruit fly</name>
    <dbReference type="NCBI Taxonomy" id="7266"/>
    <lineage>
        <taxon>Eukaryota</taxon>
        <taxon>Metazoa</taxon>
        <taxon>Ecdysozoa</taxon>
        <taxon>Arthropoda</taxon>
        <taxon>Hexapoda</taxon>
        <taxon>Insecta</taxon>
        <taxon>Pterygota</taxon>
        <taxon>Neoptera</taxon>
        <taxon>Endopterygota</taxon>
        <taxon>Diptera</taxon>
        <taxon>Brachycera</taxon>
        <taxon>Muscomorpha</taxon>
        <taxon>Ephydroidea</taxon>
        <taxon>Drosophilidae</taxon>
        <taxon>Drosophila</taxon>
        <taxon>Sophophora</taxon>
    </lineage>
</organism>
<accession>A0A3B0K636</accession>
<evidence type="ECO:0000313" key="3">
    <source>
        <dbReference type="EMBL" id="SPP83530.1"/>
    </source>
</evidence>
<dbReference type="InterPro" id="IPR036249">
    <property type="entry name" value="Thioredoxin-like_sf"/>
</dbReference>
<dbReference type="OrthoDB" id="10257948at2759"/>
<protein>
    <recommendedName>
        <fullName evidence="1">Thioredoxin domain-containing protein 9</fullName>
    </recommendedName>
</protein>
<sequence>MAANKNPQDWLHNGLYIQLASEREFFEMAKHAPNIVLLFHRAGNRHCRIMDTHLKILAAKHREAKFCKLNIENAEFLHKRLRIDHVPETMLVKDGIVVGFIVGFQELGNRENFSTAMLECRIAKSGTIFYKPNKKQRDSCKARKGG</sequence>
<dbReference type="Proteomes" id="UP000268350">
    <property type="component" value="Unassembled WGS sequence"/>
</dbReference>
<evidence type="ECO:0000259" key="2">
    <source>
        <dbReference type="Pfam" id="PF00085"/>
    </source>
</evidence>
<gene>
    <name evidence="3" type="ORF">DGUA_6G018387</name>
</gene>
<dbReference type="EMBL" id="OUUW01000007">
    <property type="protein sequence ID" value="SPP83530.1"/>
    <property type="molecule type" value="Genomic_DNA"/>
</dbReference>
<dbReference type="Pfam" id="PF00085">
    <property type="entry name" value="Thioredoxin"/>
    <property type="match status" value="1"/>
</dbReference>
<dbReference type="OMA" id="MLECRIA"/>
<dbReference type="Gene3D" id="3.40.30.10">
    <property type="entry name" value="Glutaredoxin"/>
    <property type="match status" value="1"/>
</dbReference>
<dbReference type="InterPro" id="IPR013766">
    <property type="entry name" value="Thioredoxin_domain"/>
</dbReference>
<evidence type="ECO:0000313" key="4">
    <source>
        <dbReference type="Proteomes" id="UP000268350"/>
    </source>
</evidence>
<keyword evidence="4" id="KW-1185">Reference proteome</keyword>
<reference evidence="4" key="1">
    <citation type="submission" date="2018-01" db="EMBL/GenBank/DDBJ databases">
        <authorList>
            <person name="Alioto T."/>
            <person name="Alioto T."/>
        </authorList>
    </citation>
    <scope>NUCLEOTIDE SEQUENCE [LARGE SCALE GENOMIC DNA]</scope>
</reference>
<proteinExistence type="predicted"/>
<dbReference type="STRING" id="7266.A0A3B0K636"/>
<dbReference type="AlphaFoldDB" id="A0A3B0K636"/>
<evidence type="ECO:0000256" key="1">
    <source>
        <dbReference type="ARBA" id="ARBA00026148"/>
    </source>
</evidence>
<dbReference type="PANTHER" id="PTHR21148">
    <property type="entry name" value="THIOREDOXIN DOMAIN-CONTAINING PROTEIN 9"/>
    <property type="match status" value="1"/>
</dbReference>
<name>A0A3B0K636_DROGU</name>
<feature type="domain" description="Thioredoxin" evidence="2">
    <location>
        <begin position="23"/>
        <end position="106"/>
    </location>
</feature>